<name>A0AAV5S8E0_MAUHU</name>
<dbReference type="AlphaFoldDB" id="A0AAV5S8E0"/>
<proteinExistence type="predicted"/>
<evidence type="ECO:0000256" key="1">
    <source>
        <dbReference type="SAM" id="MobiDB-lite"/>
    </source>
</evidence>
<feature type="compositionally biased region" description="Acidic residues" evidence="1">
    <location>
        <begin position="156"/>
        <end position="165"/>
    </location>
</feature>
<accession>A0AAV5S8E0</accession>
<dbReference type="Proteomes" id="UP001377567">
    <property type="component" value="Unassembled WGS sequence"/>
</dbReference>
<dbReference type="EMBL" id="BTGD01000025">
    <property type="protein sequence ID" value="GMM58723.1"/>
    <property type="molecule type" value="Genomic_DNA"/>
</dbReference>
<evidence type="ECO:0000313" key="2">
    <source>
        <dbReference type="EMBL" id="GMM58723.1"/>
    </source>
</evidence>
<reference evidence="2 3" key="1">
    <citation type="journal article" date="2023" name="Elife">
        <title>Identification of key yeast species and microbe-microbe interactions impacting larval growth of Drosophila in the wild.</title>
        <authorList>
            <person name="Mure A."/>
            <person name="Sugiura Y."/>
            <person name="Maeda R."/>
            <person name="Honda K."/>
            <person name="Sakurai N."/>
            <person name="Takahashi Y."/>
            <person name="Watada M."/>
            <person name="Katoh T."/>
            <person name="Gotoh A."/>
            <person name="Gotoh Y."/>
            <person name="Taniguchi I."/>
            <person name="Nakamura K."/>
            <person name="Hayashi T."/>
            <person name="Katayama T."/>
            <person name="Uemura T."/>
            <person name="Hattori Y."/>
        </authorList>
    </citation>
    <scope>NUCLEOTIDE SEQUENCE [LARGE SCALE GENOMIC DNA]</scope>
    <source>
        <strain evidence="2 3">KH-74</strain>
    </source>
</reference>
<feature type="compositionally biased region" description="Acidic residues" evidence="1">
    <location>
        <begin position="211"/>
        <end position="223"/>
    </location>
</feature>
<feature type="region of interest" description="Disordered" evidence="1">
    <location>
        <begin position="137"/>
        <end position="169"/>
    </location>
</feature>
<feature type="region of interest" description="Disordered" evidence="1">
    <location>
        <begin position="189"/>
        <end position="224"/>
    </location>
</feature>
<sequence length="387" mass="43934">MEEVRSQPMAACEPEICPADSALWSWYVSNLKQGTFEQIIANEKRFQQIRRTSAASAVKLIVSVPECLLLQAPTETHWHEIVAEKFQQYLPDPQFQQLDGVTATNERLFIIDDDENRFVYKFRIDLIRNNLLPMLRPQVTQPLSPPTSGDEQQQQEGEEEQEDEDVGLRVGVNDQFKRDLVHVVEEYEDSIVTDTDTGDDDEEVRGVSEQDYSDEDADDDDSDTGAITFNFARKGRGHICRKRSPMHVEKETLFSPVDSEVLSINSFDNSFGMDADVPRCGDTAEDDDFLSLRKIAANNTNSSNVDRTAFTVTTAKDLDLKLVAAVCRDEREPSSFSTAIRQEMGEDWVIYDENFSLDNLEYCSMDEVLYGDRQVTTLLFSLVPFAS</sequence>
<gene>
    <name evidence="2" type="ORF">DAKH74_053400</name>
</gene>
<comment type="caution">
    <text evidence="2">The sequence shown here is derived from an EMBL/GenBank/DDBJ whole genome shotgun (WGS) entry which is preliminary data.</text>
</comment>
<protein>
    <submittedName>
        <fullName evidence="2">Uncharacterized protein</fullName>
    </submittedName>
</protein>
<feature type="compositionally biased region" description="Acidic residues" evidence="1">
    <location>
        <begin position="189"/>
        <end position="203"/>
    </location>
</feature>
<evidence type="ECO:0000313" key="3">
    <source>
        <dbReference type="Proteomes" id="UP001377567"/>
    </source>
</evidence>
<organism evidence="2 3">
    <name type="scientific">Maudiozyma humilis</name>
    <name type="common">Sour dough yeast</name>
    <name type="synonym">Kazachstania humilis</name>
    <dbReference type="NCBI Taxonomy" id="51915"/>
    <lineage>
        <taxon>Eukaryota</taxon>
        <taxon>Fungi</taxon>
        <taxon>Dikarya</taxon>
        <taxon>Ascomycota</taxon>
        <taxon>Saccharomycotina</taxon>
        <taxon>Saccharomycetes</taxon>
        <taxon>Saccharomycetales</taxon>
        <taxon>Saccharomycetaceae</taxon>
        <taxon>Maudiozyma</taxon>
    </lineage>
</organism>
<keyword evidence="3" id="KW-1185">Reference proteome</keyword>